<organism evidence="2">
    <name type="scientific">Spironucleus salmonicida</name>
    <dbReference type="NCBI Taxonomy" id="348837"/>
    <lineage>
        <taxon>Eukaryota</taxon>
        <taxon>Metamonada</taxon>
        <taxon>Diplomonadida</taxon>
        <taxon>Hexamitidae</taxon>
        <taxon>Hexamitinae</taxon>
        <taxon>Spironucleus</taxon>
    </lineage>
</organism>
<evidence type="ECO:0000313" key="4">
    <source>
        <dbReference type="Proteomes" id="UP000018208"/>
    </source>
</evidence>
<dbReference type="EMBL" id="AUWU02000003">
    <property type="protein sequence ID" value="KAH0574705.1"/>
    <property type="molecule type" value="Genomic_DNA"/>
</dbReference>
<protein>
    <submittedName>
        <fullName evidence="2">Uncharacterized protein</fullName>
    </submittedName>
</protein>
<proteinExistence type="predicted"/>
<dbReference type="AlphaFoldDB" id="V6LET7"/>
<feature type="compositionally biased region" description="Low complexity" evidence="1">
    <location>
        <begin position="317"/>
        <end position="332"/>
    </location>
</feature>
<name>V6LET7_9EUKA</name>
<dbReference type="EMBL" id="KI546166">
    <property type="protein sequence ID" value="EST42186.1"/>
    <property type="molecule type" value="Genomic_DNA"/>
</dbReference>
<evidence type="ECO:0000256" key="1">
    <source>
        <dbReference type="SAM" id="MobiDB-lite"/>
    </source>
</evidence>
<gene>
    <name evidence="2" type="ORF">SS50377_18491</name>
    <name evidence="3" type="ORF">SS50377_22320</name>
</gene>
<feature type="compositionally biased region" description="Basic and acidic residues" evidence="1">
    <location>
        <begin position="334"/>
        <end position="345"/>
    </location>
</feature>
<evidence type="ECO:0000313" key="2">
    <source>
        <dbReference type="EMBL" id="EST42186.1"/>
    </source>
</evidence>
<reference evidence="3" key="2">
    <citation type="submission" date="2020-12" db="EMBL/GenBank/DDBJ databases">
        <title>New Spironucleus salmonicida genome in near-complete chromosomes.</title>
        <authorList>
            <person name="Xu F."/>
            <person name="Kurt Z."/>
            <person name="Jimenez-Gonzalez A."/>
            <person name="Astvaldsson A."/>
            <person name="Andersson J.O."/>
            <person name="Svard S.G."/>
        </authorList>
    </citation>
    <scope>NUCLEOTIDE SEQUENCE</scope>
    <source>
        <strain evidence="3">ATCC 50377</strain>
    </source>
</reference>
<keyword evidence="4" id="KW-1185">Reference proteome</keyword>
<evidence type="ECO:0000313" key="3">
    <source>
        <dbReference type="EMBL" id="KAH0574705.1"/>
    </source>
</evidence>
<accession>V6LET7</accession>
<dbReference type="VEuPathDB" id="GiardiaDB:SS50377_22320"/>
<reference evidence="2 3" key="1">
    <citation type="journal article" date="2014" name="PLoS Genet.">
        <title>The Genome of Spironucleus salmonicida Highlights a Fish Pathogen Adapted to Fluctuating Environments.</title>
        <authorList>
            <person name="Xu F."/>
            <person name="Jerlstrom-Hultqvist J."/>
            <person name="Einarsson E."/>
            <person name="Astvaldsson A."/>
            <person name="Svard S.G."/>
            <person name="Andersson J.O."/>
        </authorList>
    </citation>
    <scope>NUCLEOTIDE SEQUENCE</scope>
    <source>
        <strain evidence="3">ATCC 50377</strain>
    </source>
</reference>
<dbReference type="Proteomes" id="UP000018208">
    <property type="component" value="Unassembled WGS sequence"/>
</dbReference>
<feature type="region of interest" description="Disordered" evidence="1">
    <location>
        <begin position="317"/>
        <end position="345"/>
    </location>
</feature>
<sequence length="455" mass="53123">MESRIFTLDEICRLTNEDPAELSNDTSDNIHFQMKQMNNQLNKMIVNQQKAETIIDECLLKNSHSIQHNITPKIQPSNQLLNFAGKILDICQEEGLLQHLSSRQGLISPQFNQSQTKVFQHQPQKIDTLLKENDMDSIRSQLKKKYQDIETKIYYCDNLLRSGSTDQLEEFRLSQTNVGKLNFRSSDWKHQNRIEFDNKQSTQTQITQTLSTVDSLIELSGSVIEEKQEYNQICHMQESINKNNNFTLLSEANGTLDEQVFNQIEAQEKQHAQQGNQCKQNKLITQEKQALKYIQSNQQKIIKILSHKEIKIPIIPSSQKQQNQNQIIKNQQTSRKDNKLARAKSTDRQIKNIFNIQPSEFNMQRIFQNHGLTNPKKQQNEQLFTAFQFVRSKSKNSNFISNQAEGDLVQARALSRINEQKFNTEVKELNQDLQQMKQNQVDDMMRKRRQGLKQK</sequence>